<dbReference type="Proteomes" id="UP000265520">
    <property type="component" value="Unassembled WGS sequence"/>
</dbReference>
<proteinExistence type="predicted"/>
<dbReference type="AlphaFoldDB" id="A0A392VPY8"/>
<evidence type="ECO:0000313" key="2">
    <source>
        <dbReference type="Proteomes" id="UP000265520"/>
    </source>
</evidence>
<name>A0A392VPY8_9FABA</name>
<reference evidence="1 2" key="1">
    <citation type="journal article" date="2018" name="Front. Plant Sci.">
        <title>Red Clover (Trifolium pratense) and Zigzag Clover (T. medium) - A Picture of Genomic Similarities and Differences.</title>
        <authorList>
            <person name="Dluhosova J."/>
            <person name="Istvanek J."/>
            <person name="Nedelnik J."/>
            <person name="Repkova J."/>
        </authorList>
    </citation>
    <scope>NUCLEOTIDE SEQUENCE [LARGE SCALE GENOMIC DNA]</scope>
    <source>
        <strain evidence="2">cv. 10/8</strain>
        <tissue evidence="1">Leaf</tissue>
    </source>
</reference>
<sequence length="42" mass="4990">FNIIPIGLDEVKRSKRRRLKALMMVKQQIGEKVREYDGENDD</sequence>
<evidence type="ECO:0000313" key="1">
    <source>
        <dbReference type="EMBL" id="MCI90454.1"/>
    </source>
</evidence>
<dbReference type="EMBL" id="LXQA011245102">
    <property type="protein sequence ID" value="MCI90454.1"/>
    <property type="molecule type" value="Genomic_DNA"/>
</dbReference>
<comment type="caution">
    <text evidence="1">The sequence shown here is derived from an EMBL/GenBank/DDBJ whole genome shotgun (WGS) entry which is preliminary data.</text>
</comment>
<keyword evidence="2" id="KW-1185">Reference proteome</keyword>
<feature type="non-terminal residue" evidence="1">
    <location>
        <position position="1"/>
    </location>
</feature>
<accession>A0A392VPY8</accession>
<organism evidence="1 2">
    <name type="scientific">Trifolium medium</name>
    <dbReference type="NCBI Taxonomy" id="97028"/>
    <lineage>
        <taxon>Eukaryota</taxon>
        <taxon>Viridiplantae</taxon>
        <taxon>Streptophyta</taxon>
        <taxon>Embryophyta</taxon>
        <taxon>Tracheophyta</taxon>
        <taxon>Spermatophyta</taxon>
        <taxon>Magnoliopsida</taxon>
        <taxon>eudicotyledons</taxon>
        <taxon>Gunneridae</taxon>
        <taxon>Pentapetalae</taxon>
        <taxon>rosids</taxon>
        <taxon>fabids</taxon>
        <taxon>Fabales</taxon>
        <taxon>Fabaceae</taxon>
        <taxon>Papilionoideae</taxon>
        <taxon>50 kb inversion clade</taxon>
        <taxon>NPAAA clade</taxon>
        <taxon>Hologalegina</taxon>
        <taxon>IRL clade</taxon>
        <taxon>Trifolieae</taxon>
        <taxon>Trifolium</taxon>
    </lineage>
</organism>
<protein>
    <submittedName>
        <fullName evidence="1">Uncharacterized protein</fullName>
    </submittedName>
</protein>